<dbReference type="AlphaFoldDB" id="A0A5S4FIF8"/>
<reference evidence="19 20" key="1">
    <citation type="submission" date="2019-05" db="EMBL/GenBank/DDBJ databases">
        <title>Draft genome sequence of Nonomuraea turkmeniaca DSM 43926.</title>
        <authorList>
            <person name="Saricaoglu S."/>
            <person name="Isik K."/>
        </authorList>
    </citation>
    <scope>NUCLEOTIDE SEQUENCE [LARGE SCALE GENOMIC DNA]</scope>
    <source>
        <strain evidence="19 20">DSM 43926</strain>
    </source>
</reference>
<dbReference type="InterPro" id="IPR001932">
    <property type="entry name" value="PPM-type_phosphatase-like_dom"/>
</dbReference>
<evidence type="ECO:0000256" key="12">
    <source>
        <dbReference type="ARBA" id="ARBA00047761"/>
    </source>
</evidence>
<dbReference type="GO" id="GO:0004722">
    <property type="term" value="F:protein serine/threonine phosphatase activity"/>
    <property type="evidence" value="ECO:0007669"/>
    <property type="project" value="UniProtKB-EC"/>
</dbReference>
<dbReference type="PANTHER" id="PTHR43156:SF2">
    <property type="entry name" value="STAGE II SPORULATION PROTEIN E"/>
    <property type="match status" value="1"/>
</dbReference>
<keyword evidence="7" id="KW-0378">Hydrolase</keyword>
<evidence type="ECO:0000256" key="1">
    <source>
        <dbReference type="ARBA" id="ARBA00013081"/>
    </source>
</evidence>
<dbReference type="SMART" id="SM00065">
    <property type="entry name" value="GAF"/>
    <property type="match status" value="1"/>
</dbReference>
<evidence type="ECO:0000256" key="14">
    <source>
        <dbReference type="ARBA" id="ARBA00075117"/>
    </source>
</evidence>
<feature type="domain" description="PPM-type phosphatase" evidence="18">
    <location>
        <begin position="201"/>
        <end position="415"/>
    </location>
</feature>
<keyword evidence="6" id="KW-0418">Kinase</keyword>
<keyword evidence="8" id="KW-0067">ATP-binding</keyword>
<comment type="function">
    <text evidence="13">Primarily acts as an independent SigF regulator that is sensitive to the osmosensory signal, mediating the cross talk of PknD with the SigF regulon. Possesses both phosphatase and kinase activities. The kinase domain functions as a classic anti-sigma factor-like kinase to phosphorylate the anti-anti-sigma factor domain at the canonical regulatory site, and the phosphatase domain antagonizes this activity.</text>
</comment>
<dbReference type="InterPro" id="IPR036457">
    <property type="entry name" value="PPM-type-like_dom_sf"/>
</dbReference>
<keyword evidence="4" id="KW-0479">Metal-binding</keyword>
<dbReference type="FunFam" id="3.60.40.10:FF:000005">
    <property type="entry name" value="Serine/threonine protein phosphatase"/>
    <property type="match status" value="1"/>
</dbReference>
<evidence type="ECO:0000256" key="5">
    <source>
        <dbReference type="ARBA" id="ARBA00022741"/>
    </source>
</evidence>
<evidence type="ECO:0000256" key="16">
    <source>
        <dbReference type="SAM" id="MobiDB-lite"/>
    </source>
</evidence>
<evidence type="ECO:0000256" key="4">
    <source>
        <dbReference type="ARBA" id="ARBA00022723"/>
    </source>
</evidence>
<dbReference type="GO" id="GO:0005524">
    <property type="term" value="F:ATP binding"/>
    <property type="evidence" value="ECO:0007669"/>
    <property type="project" value="UniProtKB-KW"/>
</dbReference>
<evidence type="ECO:0000259" key="18">
    <source>
        <dbReference type="SMART" id="SM00331"/>
    </source>
</evidence>
<evidence type="ECO:0000313" key="19">
    <source>
        <dbReference type="EMBL" id="TMR19931.1"/>
    </source>
</evidence>
<evidence type="ECO:0000256" key="7">
    <source>
        <dbReference type="ARBA" id="ARBA00022801"/>
    </source>
</evidence>
<evidence type="ECO:0000256" key="8">
    <source>
        <dbReference type="ARBA" id="ARBA00022840"/>
    </source>
</evidence>
<evidence type="ECO:0000256" key="6">
    <source>
        <dbReference type="ARBA" id="ARBA00022777"/>
    </source>
</evidence>
<dbReference type="EMBL" id="VCKY01000061">
    <property type="protein sequence ID" value="TMR19931.1"/>
    <property type="molecule type" value="Genomic_DNA"/>
</dbReference>
<keyword evidence="11" id="KW-0464">Manganese</keyword>
<keyword evidence="9" id="KW-0460">Magnesium</keyword>
<organism evidence="19 20">
    <name type="scientific">Nonomuraea turkmeniaca</name>
    <dbReference type="NCBI Taxonomy" id="103838"/>
    <lineage>
        <taxon>Bacteria</taxon>
        <taxon>Bacillati</taxon>
        <taxon>Actinomycetota</taxon>
        <taxon>Actinomycetes</taxon>
        <taxon>Streptosporangiales</taxon>
        <taxon>Streptosporangiaceae</taxon>
        <taxon>Nonomuraea</taxon>
    </lineage>
</organism>
<accession>A0A5S4FIF8</accession>
<sequence>MGLDVQEYLGVLSEVSTAMTSSLDADTALRRLSRILVPRLADWCAVDLVEGETIRRVSVAVSGTQARFADLPGQVGPLPPETESLFLRVLRTSGPLLIPAALAGPAEGEWGEVRLRLRRLLAADSAIVAPLRVRGNALGALTLARLGPEAPLTAADLPFVQDLAHCAALAVDNTRLYGLQHEMASRLQHSLLPGLPDISPLRLAAGYLPARESSQVGGDWYDAFRLSNGAPALVIGDVEGHDITAATQMSEVRNMLRALAFDGREEPSQVLSRLDSVLDGLGASFLTTMVLAHVEGPPTGPWRLRWANAGHPAPLLITHDGGTRFLEAGRAPLLGIDPALSRADAVEALEPRSTVLFYTDGLIERRTEPLDRGMTRLRRQAGALAGADVQTICDELIATVNTANEDDIALLAVQLPDGEHETPPPPHGRRGRAGVVGTSHDFVPYVQRRPDDREPGPGPANRRHPG</sequence>
<gene>
    <name evidence="19" type="ORF">ETD86_19500</name>
</gene>
<dbReference type="SMART" id="SM00331">
    <property type="entry name" value="PP2C_SIG"/>
    <property type="match status" value="1"/>
</dbReference>
<dbReference type="GO" id="GO:0046872">
    <property type="term" value="F:metal ion binding"/>
    <property type="evidence" value="ECO:0007669"/>
    <property type="project" value="UniProtKB-KW"/>
</dbReference>
<proteinExistence type="predicted"/>
<evidence type="ECO:0000256" key="3">
    <source>
        <dbReference type="ARBA" id="ARBA00022679"/>
    </source>
</evidence>
<dbReference type="OrthoDB" id="118142at2"/>
<dbReference type="PANTHER" id="PTHR43156">
    <property type="entry name" value="STAGE II SPORULATION PROTEIN E-RELATED"/>
    <property type="match status" value="1"/>
</dbReference>
<dbReference type="EC" id="3.1.3.16" evidence="1"/>
<dbReference type="RefSeq" id="WP_138667582.1">
    <property type="nucleotide sequence ID" value="NZ_VCKY01000061.1"/>
</dbReference>
<evidence type="ECO:0000256" key="15">
    <source>
        <dbReference type="ARBA" id="ARBA00081350"/>
    </source>
</evidence>
<evidence type="ECO:0000256" key="11">
    <source>
        <dbReference type="ARBA" id="ARBA00023211"/>
    </source>
</evidence>
<evidence type="ECO:0000313" key="20">
    <source>
        <dbReference type="Proteomes" id="UP000309128"/>
    </source>
</evidence>
<dbReference type="Gene3D" id="3.30.450.40">
    <property type="match status" value="1"/>
</dbReference>
<dbReference type="SUPFAM" id="SSF55781">
    <property type="entry name" value="GAF domain-like"/>
    <property type="match status" value="1"/>
</dbReference>
<dbReference type="InterPro" id="IPR029016">
    <property type="entry name" value="GAF-like_dom_sf"/>
</dbReference>
<dbReference type="InterPro" id="IPR052016">
    <property type="entry name" value="Bact_Sigma-Reg"/>
</dbReference>
<keyword evidence="3" id="KW-0808">Transferase</keyword>
<keyword evidence="5" id="KW-0547">Nucleotide-binding</keyword>
<keyword evidence="20" id="KW-1185">Reference proteome</keyword>
<evidence type="ECO:0000256" key="13">
    <source>
        <dbReference type="ARBA" id="ARBA00056274"/>
    </source>
</evidence>
<dbReference type="Gene3D" id="3.60.40.10">
    <property type="entry name" value="PPM-type phosphatase domain"/>
    <property type="match status" value="1"/>
</dbReference>
<comment type="caution">
    <text evidence="19">The sequence shown here is derived from an EMBL/GenBank/DDBJ whole genome shotgun (WGS) entry which is preliminary data.</text>
</comment>
<evidence type="ECO:0000256" key="2">
    <source>
        <dbReference type="ARBA" id="ARBA00022553"/>
    </source>
</evidence>
<dbReference type="Proteomes" id="UP000309128">
    <property type="component" value="Unassembled WGS sequence"/>
</dbReference>
<dbReference type="Pfam" id="PF07228">
    <property type="entry name" value="SpoIIE"/>
    <property type="match status" value="1"/>
</dbReference>
<comment type="catalytic activity">
    <reaction evidence="12">
        <text>O-phospho-L-seryl-[protein] + H2O = L-seryl-[protein] + phosphate</text>
        <dbReference type="Rhea" id="RHEA:20629"/>
        <dbReference type="Rhea" id="RHEA-COMP:9863"/>
        <dbReference type="Rhea" id="RHEA-COMP:11604"/>
        <dbReference type="ChEBI" id="CHEBI:15377"/>
        <dbReference type="ChEBI" id="CHEBI:29999"/>
        <dbReference type="ChEBI" id="CHEBI:43474"/>
        <dbReference type="ChEBI" id="CHEBI:83421"/>
        <dbReference type="EC" id="3.1.3.16"/>
    </reaction>
</comment>
<name>A0A5S4FIF8_9ACTN</name>
<dbReference type="Pfam" id="PF01590">
    <property type="entry name" value="GAF"/>
    <property type="match status" value="1"/>
</dbReference>
<evidence type="ECO:0000259" key="17">
    <source>
        <dbReference type="SMART" id="SM00065"/>
    </source>
</evidence>
<keyword evidence="2" id="KW-0597">Phosphoprotein</keyword>
<dbReference type="GO" id="GO:0016301">
    <property type="term" value="F:kinase activity"/>
    <property type="evidence" value="ECO:0007669"/>
    <property type="project" value="UniProtKB-KW"/>
</dbReference>
<feature type="domain" description="GAF" evidence="17">
    <location>
        <begin position="24"/>
        <end position="181"/>
    </location>
</feature>
<dbReference type="SUPFAM" id="SSF81606">
    <property type="entry name" value="PP2C-like"/>
    <property type="match status" value="1"/>
</dbReference>
<evidence type="ECO:0000256" key="10">
    <source>
        <dbReference type="ARBA" id="ARBA00022912"/>
    </source>
</evidence>
<feature type="region of interest" description="Disordered" evidence="16">
    <location>
        <begin position="417"/>
        <end position="466"/>
    </location>
</feature>
<keyword evidence="10" id="KW-0904">Protein phosphatase</keyword>
<protein>
    <recommendedName>
        <fullName evidence="1">protein-serine/threonine phosphatase</fullName>
        <ecNumber evidence="1">3.1.3.16</ecNumber>
    </recommendedName>
    <alternativeName>
        <fullName evidence="15">Protein-serine/threonine phosphatase</fullName>
    </alternativeName>
    <alternativeName>
        <fullName evidence="14">Serine/threonine-protein kinase</fullName>
    </alternativeName>
</protein>
<dbReference type="InterPro" id="IPR003018">
    <property type="entry name" value="GAF"/>
</dbReference>
<evidence type="ECO:0000256" key="9">
    <source>
        <dbReference type="ARBA" id="ARBA00022842"/>
    </source>
</evidence>